<sequence length="218" mass="24338">MSGSATESDLRVKLQLEDKIDNLLKAEKSINSSLERFSAISNEFKDVKAKLVGIPERKSSSEDLLKYRRFQQYFRSYASFFGYKSAPTSDIEINKDTLFPYLAGLELRQVNTDIKSDSSASDFVRLIWAYLLSIFSASEELGGNHTGLILFDEPGQHSMGVTSVNALLKTISNQMKLQGIVAASFDESDEVFEESVIGVDYHLIKCGYKLLGPVLQKP</sequence>
<dbReference type="Proteomes" id="UP001614338">
    <property type="component" value="Unassembled WGS sequence"/>
</dbReference>
<dbReference type="EMBL" id="JBITWC010000034">
    <property type="protein sequence ID" value="MFI8751638.1"/>
    <property type="molecule type" value="Genomic_DNA"/>
</dbReference>
<proteinExistence type="predicted"/>
<organism evidence="1 2">
    <name type="scientific">Vreelandella lionensis</name>
    <dbReference type="NCBI Taxonomy" id="1144478"/>
    <lineage>
        <taxon>Bacteria</taxon>
        <taxon>Pseudomonadati</taxon>
        <taxon>Pseudomonadota</taxon>
        <taxon>Gammaproteobacteria</taxon>
        <taxon>Oceanospirillales</taxon>
        <taxon>Halomonadaceae</taxon>
        <taxon>Vreelandella</taxon>
    </lineage>
</organism>
<accession>A0ABW8BWN1</accession>
<keyword evidence="2" id="KW-1185">Reference proteome</keyword>
<evidence type="ECO:0000313" key="1">
    <source>
        <dbReference type="EMBL" id="MFI8751638.1"/>
    </source>
</evidence>
<name>A0ABW8BWN1_9GAMM</name>
<evidence type="ECO:0000313" key="2">
    <source>
        <dbReference type="Proteomes" id="UP001614338"/>
    </source>
</evidence>
<gene>
    <name evidence="1" type="ORF">ACIGG6_16755</name>
</gene>
<reference evidence="1 2" key="1">
    <citation type="submission" date="2024-10" db="EMBL/GenBank/DDBJ databases">
        <title>The Natural Products Discovery Center: Release of the First 8490 Sequenced Strains for Exploring Actinobacteria Biosynthetic Diversity.</title>
        <authorList>
            <person name="Kalkreuter E."/>
            <person name="Kautsar S.A."/>
            <person name="Yang D."/>
            <person name="Bader C.D."/>
            <person name="Teijaro C.N."/>
            <person name="Fluegel L."/>
            <person name="Davis C.M."/>
            <person name="Simpson J.R."/>
            <person name="Lauterbach L."/>
            <person name="Steele A.D."/>
            <person name="Gui C."/>
            <person name="Meng S."/>
            <person name="Li G."/>
            <person name="Viehrig K."/>
            <person name="Ye F."/>
            <person name="Su P."/>
            <person name="Kiefer A.F."/>
            <person name="Nichols A."/>
            <person name="Cepeda A.J."/>
            <person name="Yan W."/>
            <person name="Fan B."/>
            <person name="Jiang Y."/>
            <person name="Adhikari A."/>
            <person name="Zheng C.-J."/>
            <person name="Schuster L."/>
            <person name="Cowan T.M."/>
            <person name="Smanski M.J."/>
            <person name="Chevrette M.G."/>
            <person name="De Carvalho L.P.S."/>
            <person name="Shen B."/>
        </authorList>
    </citation>
    <scope>NUCLEOTIDE SEQUENCE [LARGE SCALE GENOMIC DNA]</scope>
    <source>
        <strain evidence="1 2">NPDC077409</strain>
    </source>
</reference>
<protein>
    <submittedName>
        <fullName evidence="1">Uncharacterized protein</fullName>
    </submittedName>
</protein>
<comment type="caution">
    <text evidence="1">The sequence shown here is derived from an EMBL/GenBank/DDBJ whole genome shotgun (WGS) entry which is preliminary data.</text>
</comment>
<dbReference type="RefSeq" id="WP_399846079.1">
    <property type="nucleotide sequence ID" value="NZ_JBITWC010000034.1"/>
</dbReference>